<dbReference type="OrthoDB" id="9800291at2"/>
<dbReference type="Proteomes" id="UP000198415">
    <property type="component" value="Unassembled WGS sequence"/>
</dbReference>
<dbReference type="InterPro" id="IPR012737">
    <property type="entry name" value="DhaK_L_YcgS"/>
</dbReference>
<evidence type="ECO:0000256" key="1">
    <source>
        <dbReference type="ARBA" id="ARBA00022679"/>
    </source>
</evidence>
<evidence type="ECO:0000313" key="4">
    <source>
        <dbReference type="EMBL" id="SNR84842.1"/>
    </source>
</evidence>
<evidence type="ECO:0000259" key="3">
    <source>
        <dbReference type="PROSITE" id="PS51480"/>
    </source>
</evidence>
<dbReference type="FunFam" id="1.25.40.340:FF:000002">
    <property type="entry name" value="Dihydroxyacetone kinase, L subunit"/>
    <property type="match status" value="1"/>
</dbReference>
<keyword evidence="5" id="KW-1185">Reference proteome</keyword>
<organism evidence="4 5">
    <name type="scientific">Actinoplanes regularis</name>
    <dbReference type="NCBI Taxonomy" id="52697"/>
    <lineage>
        <taxon>Bacteria</taxon>
        <taxon>Bacillati</taxon>
        <taxon>Actinomycetota</taxon>
        <taxon>Actinomycetes</taxon>
        <taxon>Micromonosporales</taxon>
        <taxon>Micromonosporaceae</taxon>
        <taxon>Actinoplanes</taxon>
    </lineage>
</organism>
<evidence type="ECO:0000256" key="2">
    <source>
        <dbReference type="ARBA" id="ARBA00022777"/>
    </source>
</evidence>
<dbReference type="PANTHER" id="PTHR28629:SF4">
    <property type="entry name" value="TRIOKINASE_FMN CYCLASE"/>
    <property type="match status" value="1"/>
</dbReference>
<dbReference type="PROSITE" id="PS51480">
    <property type="entry name" value="DHAL"/>
    <property type="match status" value="1"/>
</dbReference>
<dbReference type="SUPFAM" id="SSF101473">
    <property type="entry name" value="DhaL-like"/>
    <property type="match status" value="1"/>
</dbReference>
<dbReference type="RefSeq" id="WP_089294380.1">
    <property type="nucleotide sequence ID" value="NZ_BOMU01000052.1"/>
</dbReference>
<sequence length="206" mass="20382">MDATLARDWMRAAAAAVAADTDRLTRLDAAIGDGDHGVNLNRGFTAVVAALEQAPPQTVSEVLVKAGVTLMSRVGGASGPLYGSALRAAGKALPPTAEVRPSELVVALRAGLEAVRGLGGAAPGDKTLVDAYGPAVDAFEQAVAAGADLAGAAAAAAGAAEAGAEATVPLQARKGRASYLGERSVGHRDPGATSTSLMFKALSQVA</sequence>
<proteinExistence type="predicted"/>
<dbReference type="GO" id="GO:0019563">
    <property type="term" value="P:glycerol catabolic process"/>
    <property type="evidence" value="ECO:0007669"/>
    <property type="project" value="TreeGrafter"/>
</dbReference>
<dbReference type="InterPro" id="IPR050861">
    <property type="entry name" value="Dihydroxyacetone_Kinase"/>
</dbReference>
<name>A0A238ZNV8_9ACTN</name>
<dbReference type="InterPro" id="IPR004007">
    <property type="entry name" value="DhaL_dom"/>
</dbReference>
<protein>
    <submittedName>
        <fullName evidence="4">Dihydroxyacetone kinase DhaL subunit</fullName>
    </submittedName>
</protein>
<gene>
    <name evidence="4" type="ORF">SAMN06264365_106176</name>
</gene>
<dbReference type="InterPro" id="IPR036117">
    <property type="entry name" value="DhaL_dom_sf"/>
</dbReference>
<evidence type="ECO:0000313" key="5">
    <source>
        <dbReference type="Proteomes" id="UP000198415"/>
    </source>
</evidence>
<keyword evidence="2 4" id="KW-0418">Kinase</keyword>
<dbReference type="SMART" id="SM01120">
    <property type="entry name" value="Dak2"/>
    <property type="match status" value="1"/>
</dbReference>
<dbReference type="NCBIfam" id="TIGR02365">
    <property type="entry name" value="dha_L_ycgS"/>
    <property type="match status" value="1"/>
</dbReference>
<dbReference type="Gene3D" id="1.25.40.340">
    <property type="match status" value="1"/>
</dbReference>
<dbReference type="EMBL" id="FZNR01000006">
    <property type="protein sequence ID" value="SNR84842.1"/>
    <property type="molecule type" value="Genomic_DNA"/>
</dbReference>
<accession>A0A238ZNV8</accession>
<dbReference type="AlphaFoldDB" id="A0A238ZNV8"/>
<keyword evidence="1" id="KW-0808">Transferase</keyword>
<dbReference type="GO" id="GO:0004371">
    <property type="term" value="F:glycerone kinase activity"/>
    <property type="evidence" value="ECO:0007669"/>
    <property type="project" value="InterPro"/>
</dbReference>
<dbReference type="PANTHER" id="PTHR28629">
    <property type="entry name" value="TRIOKINASE/FMN CYCLASE"/>
    <property type="match status" value="1"/>
</dbReference>
<dbReference type="Pfam" id="PF02734">
    <property type="entry name" value="Dak2"/>
    <property type="match status" value="1"/>
</dbReference>
<reference evidence="4 5" key="1">
    <citation type="submission" date="2017-06" db="EMBL/GenBank/DDBJ databases">
        <authorList>
            <person name="Kim H.J."/>
            <person name="Triplett B.A."/>
        </authorList>
    </citation>
    <scope>NUCLEOTIDE SEQUENCE [LARGE SCALE GENOMIC DNA]</scope>
    <source>
        <strain evidence="4 5">DSM 43151</strain>
    </source>
</reference>
<dbReference type="GO" id="GO:0005829">
    <property type="term" value="C:cytosol"/>
    <property type="evidence" value="ECO:0007669"/>
    <property type="project" value="TreeGrafter"/>
</dbReference>
<feature type="domain" description="DhaL" evidence="3">
    <location>
        <begin position="4"/>
        <end position="204"/>
    </location>
</feature>